<gene>
    <name evidence="1" type="ORF">Tco025E_00599</name>
</gene>
<organism evidence="1 2">
    <name type="scientific">Trypanosoma conorhini</name>
    <dbReference type="NCBI Taxonomy" id="83891"/>
    <lineage>
        <taxon>Eukaryota</taxon>
        <taxon>Discoba</taxon>
        <taxon>Euglenozoa</taxon>
        <taxon>Kinetoplastea</taxon>
        <taxon>Metakinetoplastina</taxon>
        <taxon>Trypanosomatida</taxon>
        <taxon>Trypanosomatidae</taxon>
        <taxon>Trypanosoma</taxon>
    </lineage>
</organism>
<accession>A0A3R7M5W5</accession>
<evidence type="ECO:0000313" key="1">
    <source>
        <dbReference type="EMBL" id="RNF27162.1"/>
    </source>
</evidence>
<dbReference type="Proteomes" id="UP000284403">
    <property type="component" value="Unassembled WGS sequence"/>
</dbReference>
<proteinExistence type="predicted"/>
<dbReference type="AlphaFoldDB" id="A0A3R7M5W5"/>
<dbReference type="GeneID" id="40314210"/>
<sequence length="330" mass="36182">MWAGGRGAAVLRRATSPMLSCGWRRSVASTSAEKAAASHATSERTGIYGVQGYEFVEGFRVLGPGAALIRLKAALSVYGLLGATAASCVAYYLATRSYELTTDPDPYAKTRLQYFASDYAVLQNRWTGSRRVVALSDDAANAGAAKERDHPKSSESLIATRRIHVNWLLYRVRLYLHATDSAVVVDLGADMDPYRFAVKRGRRPATAAEGAAGVGNSATARVLYRSRLRPAMTRNEYQRGSLPVYERTLETVTREVFQEKYRRAILSRAASRLSPAFAEEFLRSGALNGEGMSWADVVPDTAAFSAEVRQRVEKKLADQVILLQVDMTVL</sequence>
<dbReference type="RefSeq" id="XP_029232368.1">
    <property type="nucleotide sequence ID" value="XM_029367539.1"/>
</dbReference>
<keyword evidence="2" id="KW-1185">Reference proteome</keyword>
<name>A0A3R7M5W5_9TRYP</name>
<protein>
    <submittedName>
        <fullName evidence="1">Uncharacterized protein</fullName>
    </submittedName>
</protein>
<dbReference type="EMBL" id="MKKU01000014">
    <property type="protein sequence ID" value="RNF27162.1"/>
    <property type="molecule type" value="Genomic_DNA"/>
</dbReference>
<comment type="caution">
    <text evidence="1">The sequence shown here is derived from an EMBL/GenBank/DDBJ whole genome shotgun (WGS) entry which is preliminary data.</text>
</comment>
<evidence type="ECO:0000313" key="2">
    <source>
        <dbReference type="Proteomes" id="UP000284403"/>
    </source>
</evidence>
<dbReference type="OrthoDB" id="272799at2759"/>
<reference evidence="1 2" key="1">
    <citation type="journal article" date="2018" name="BMC Genomics">
        <title>Genomic comparison of Trypanosoma conorhini and Trypanosoma rangeli to Trypanosoma cruzi strains of high and low virulence.</title>
        <authorList>
            <person name="Bradwell K.R."/>
            <person name="Koparde V.N."/>
            <person name="Matveyev A.V."/>
            <person name="Serrano M.G."/>
            <person name="Alves J.M."/>
            <person name="Parikh H."/>
            <person name="Huang B."/>
            <person name="Lee V."/>
            <person name="Espinosa-Alvarez O."/>
            <person name="Ortiz P.A."/>
            <person name="Costa-Martins A.G."/>
            <person name="Teixeira M.M."/>
            <person name="Buck G.A."/>
        </authorList>
    </citation>
    <scope>NUCLEOTIDE SEQUENCE [LARGE SCALE GENOMIC DNA]</scope>
    <source>
        <strain evidence="1 2">025E</strain>
    </source>
</reference>